<dbReference type="KEGG" id="msr:AU15_02135"/>
<dbReference type="Proteomes" id="UP000035081">
    <property type="component" value="Chromosome"/>
</dbReference>
<name>W5YUS3_9GAMM</name>
<proteinExistence type="predicted"/>
<dbReference type="HOGENOM" id="CLU_2382748_0_0_6"/>
<feature type="compositionally biased region" description="Basic and acidic residues" evidence="1">
    <location>
        <begin position="1"/>
        <end position="10"/>
    </location>
</feature>
<dbReference type="SUPFAM" id="SSF47616">
    <property type="entry name" value="GST C-terminal domain-like"/>
    <property type="match status" value="1"/>
</dbReference>
<gene>
    <name evidence="2" type="ORF">AU15_02135</name>
</gene>
<evidence type="ECO:0000313" key="3">
    <source>
        <dbReference type="Proteomes" id="UP000035081"/>
    </source>
</evidence>
<evidence type="ECO:0000313" key="2">
    <source>
        <dbReference type="EMBL" id="AHI32962.1"/>
    </source>
</evidence>
<dbReference type="EMBL" id="CP007152">
    <property type="protein sequence ID" value="AHI32962.1"/>
    <property type="molecule type" value="Genomic_DNA"/>
</dbReference>
<dbReference type="InterPro" id="IPR036282">
    <property type="entry name" value="Glutathione-S-Trfase_C_sf"/>
</dbReference>
<protein>
    <recommendedName>
        <fullName evidence="4">Glutathione S-transferase</fullName>
    </recommendedName>
</protein>
<reference evidence="2 3" key="1">
    <citation type="journal article" date="2014" name="Genome Announc.">
        <title>Draft Genome Sequences of Marinobacter similis A3d10T and Marinobacter salarius R9SW1T.</title>
        <authorList>
            <person name="Ivanova E.P."/>
            <person name="Ng H.J."/>
            <person name="Webb H.K."/>
            <person name="Feng G."/>
            <person name="Oshima K."/>
            <person name="Hattori M."/>
            <person name="Ohkuma M."/>
            <person name="Sergeev A.F."/>
            <person name="Mikhailov V.V."/>
            <person name="Crawford R.J."/>
            <person name="Sawabe T."/>
        </authorList>
    </citation>
    <scope>NUCLEOTIDE SEQUENCE [LARGE SCALE GENOMIC DNA]</scope>
    <source>
        <strain evidence="3">A3d10 and R9SW1</strain>
    </source>
</reference>
<evidence type="ECO:0000256" key="1">
    <source>
        <dbReference type="SAM" id="MobiDB-lite"/>
    </source>
</evidence>
<organism evidence="2 3">
    <name type="scientific">Marinobacter salarius</name>
    <dbReference type="NCBI Taxonomy" id="1420917"/>
    <lineage>
        <taxon>Bacteria</taxon>
        <taxon>Pseudomonadati</taxon>
        <taxon>Pseudomonadota</taxon>
        <taxon>Gammaproteobacteria</taxon>
        <taxon>Pseudomonadales</taxon>
        <taxon>Marinobacteraceae</taxon>
        <taxon>Marinobacter</taxon>
    </lineage>
</organism>
<feature type="region of interest" description="Disordered" evidence="1">
    <location>
        <begin position="1"/>
        <end position="23"/>
    </location>
</feature>
<sequence>MDEDQRENRRAVAGNHGALPDRTGECYQEKPYLAGDSFSRADLAAASLFAPMFQPGQYPVPWPKPAKIPKDIQAWLDQWQPQIHTLEKVYAANR</sequence>
<evidence type="ECO:0008006" key="4">
    <source>
        <dbReference type="Google" id="ProtNLM"/>
    </source>
</evidence>
<dbReference type="Gene3D" id="1.20.1050.10">
    <property type="match status" value="1"/>
</dbReference>
<dbReference type="AlphaFoldDB" id="W5YUS3"/>
<accession>W5YUS3</accession>
<dbReference type="CDD" id="cd00299">
    <property type="entry name" value="GST_C_family"/>
    <property type="match status" value="1"/>
</dbReference>